<dbReference type="PANTHER" id="PTHR30204">
    <property type="entry name" value="REDOX-CYCLING DRUG-SENSING TRANSCRIPTIONAL ACTIVATOR SOXR"/>
    <property type="match status" value="1"/>
</dbReference>
<proteinExistence type="predicted"/>
<dbReference type="Proteomes" id="UP000280791">
    <property type="component" value="Unassembled WGS sequence"/>
</dbReference>
<name>A0A497YF99_9BACL</name>
<protein>
    <submittedName>
        <fullName evidence="3">Transcriptional regulator /MerR family transcriptional regulator</fullName>
    </submittedName>
</protein>
<dbReference type="PROSITE" id="PS50937">
    <property type="entry name" value="HTH_MERR_2"/>
    <property type="match status" value="1"/>
</dbReference>
<dbReference type="EMBL" id="RCCP01000002">
    <property type="protein sequence ID" value="RLJ87005.1"/>
    <property type="molecule type" value="Genomic_DNA"/>
</dbReference>
<evidence type="ECO:0000313" key="4">
    <source>
        <dbReference type="Proteomes" id="UP000280791"/>
    </source>
</evidence>
<feature type="domain" description="HTH merR-type" evidence="2">
    <location>
        <begin position="19"/>
        <end position="84"/>
    </location>
</feature>
<dbReference type="GO" id="GO:0003677">
    <property type="term" value="F:DNA binding"/>
    <property type="evidence" value="ECO:0007669"/>
    <property type="project" value="UniProtKB-KW"/>
</dbReference>
<evidence type="ECO:0000313" key="3">
    <source>
        <dbReference type="EMBL" id="RLJ87005.1"/>
    </source>
</evidence>
<evidence type="ECO:0000256" key="1">
    <source>
        <dbReference type="ARBA" id="ARBA00023125"/>
    </source>
</evidence>
<dbReference type="InterPro" id="IPR009061">
    <property type="entry name" value="DNA-bd_dom_put_sf"/>
</dbReference>
<dbReference type="SUPFAM" id="SSF46955">
    <property type="entry name" value="Putative DNA-binding domain"/>
    <property type="match status" value="1"/>
</dbReference>
<dbReference type="InterPro" id="IPR047057">
    <property type="entry name" value="MerR_fam"/>
</dbReference>
<sequence>MACKMKLSKAKEGDTMNSKQVAEMFGLSIDTLRYYERVGVIPPVLRGENGYRNYQTNDLNWIFLAKSLRSAGLSIESLIEFADLAKLSEVQNVAGAQKQILKDQLEEIDQKIKEMTDIRALLKYKLDTYDEHLTQFKNGDLTPDSVEKLWEMKQYTKS</sequence>
<reference evidence="3 4" key="1">
    <citation type="submission" date="2018-10" db="EMBL/GenBank/DDBJ databases">
        <title>Genomic Encyclopedia of Type Strains, Phase IV (KMG-IV): sequencing the most valuable type-strain genomes for metagenomic binning, comparative biology and taxonomic classification.</title>
        <authorList>
            <person name="Goeker M."/>
        </authorList>
    </citation>
    <scope>NUCLEOTIDE SEQUENCE [LARGE SCALE GENOMIC DNA]</scope>
    <source>
        <strain evidence="3 4">DSM 20549</strain>
    </source>
</reference>
<comment type="caution">
    <text evidence="3">The sequence shown here is derived from an EMBL/GenBank/DDBJ whole genome shotgun (WGS) entry which is preliminary data.</text>
</comment>
<keyword evidence="1" id="KW-0238">DNA-binding</keyword>
<dbReference type="InterPro" id="IPR000551">
    <property type="entry name" value="MerR-type_HTH_dom"/>
</dbReference>
<dbReference type="Gene3D" id="1.10.1660.10">
    <property type="match status" value="1"/>
</dbReference>
<dbReference type="PANTHER" id="PTHR30204:SF98">
    <property type="entry name" value="HTH-TYPE TRANSCRIPTIONAL REGULATOR ADHR"/>
    <property type="match status" value="1"/>
</dbReference>
<gene>
    <name evidence="3" type="ORF">DFR62_1803</name>
</gene>
<evidence type="ECO:0000259" key="2">
    <source>
        <dbReference type="PROSITE" id="PS50937"/>
    </source>
</evidence>
<dbReference type="AlphaFoldDB" id="A0A497YF99"/>
<keyword evidence="4" id="KW-1185">Reference proteome</keyword>
<organism evidence="3 4">
    <name type="scientific">Planococcus citreus</name>
    <dbReference type="NCBI Taxonomy" id="1373"/>
    <lineage>
        <taxon>Bacteria</taxon>
        <taxon>Bacillati</taxon>
        <taxon>Bacillota</taxon>
        <taxon>Bacilli</taxon>
        <taxon>Bacillales</taxon>
        <taxon>Caryophanaceae</taxon>
        <taxon>Planococcus</taxon>
    </lineage>
</organism>
<dbReference type="GO" id="GO:0003700">
    <property type="term" value="F:DNA-binding transcription factor activity"/>
    <property type="evidence" value="ECO:0007669"/>
    <property type="project" value="InterPro"/>
</dbReference>
<dbReference type="Pfam" id="PF13411">
    <property type="entry name" value="MerR_1"/>
    <property type="match status" value="1"/>
</dbReference>
<dbReference type="CDD" id="cd01109">
    <property type="entry name" value="HTH_YyaN"/>
    <property type="match status" value="1"/>
</dbReference>
<accession>A0A497YF99</accession>
<dbReference type="SMART" id="SM00422">
    <property type="entry name" value="HTH_MERR"/>
    <property type="match status" value="1"/>
</dbReference>